<keyword evidence="5" id="KW-0175">Coiled coil</keyword>
<name>A0A545UFQ0_9GAMM</name>
<dbReference type="SUPFAM" id="SSF53850">
    <property type="entry name" value="Periplasmic binding protein-like II"/>
    <property type="match status" value="1"/>
</dbReference>
<evidence type="ECO:0000256" key="3">
    <source>
        <dbReference type="ARBA" id="ARBA00023125"/>
    </source>
</evidence>
<evidence type="ECO:0000256" key="2">
    <source>
        <dbReference type="ARBA" id="ARBA00023015"/>
    </source>
</evidence>
<evidence type="ECO:0000259" key="6">
    <source>
        <dbReference type="PROSITE" id="PS50931"/>
    </source>
</evidence>
<comment type="caution">
    <text evidence="7">The sequence shown here is derived from an EMBL/GenBank/DDBJ whole genome shotgun (WGS) entry which is preliminary data.</text>
</comment>
<feature type="domain" description="HTH lysR-type" evidence="6">
    <location>
        <begin position="1"/>
        <end position="60"/>
    </location>
</feature>
<dbReference type="InterPro" id="IPR005119">
    <property type="entry name" value="LysR_subst-bd"/>
</dbReference>
<dbReference type="CDD" id="cd08422">
    <property type="entry name" value="PBP2_CrgA_like"/>
    <property type="match status" value="1"/>
</dbReference>
<evidence type="ECO:0000256" key="1">
    <source>
        <dbReference type="ARBA" id="ARBA00009437"/>
    </source>
</evidence>
<dbReference type="Pfam" id="PF03466">
    <property type="entry name" value="LysR_substrate"/>
    <property type="match status" value="1"/>
</dbReference>
<evidence type="ECO:0000313" key="7">
    <source>
        <dbReference type="EMBL" id="TQV88301.1"/>
    </source>
</evidence>
<dbReference type="Pfam" id="PF00126">
    <property type="entry name" value="HTH_1"/>
    <property type="match status" value="1"/>
</dbReference>
<dbReference type="Gene3D" id="3.40.190.290">
    <property type="match status" value="1"/>
</dbReference>
<dbReference type="InterPro" id="IPR000847">
    <property type="entry name" value="LysR_HTH_N"/>
</dbReference>
<dbReference type="PANTHER" id="PTHR30537:SF10">
    <property type="entry name" value="TRANSCRIPTIONAL REGULATOR-RELATED"/>
    <property type="match status" value="1"/>
</dbReference>
<dbReference type="Gene3D" id="1.10.10.10">
    <property type="entry name" value="Winged helix-like DNA-binding domain superfamily/Winged helix DNA-binding domain"/>
    <property type="match status" value="1"/>
</dbReference>
<dbReference type="AlphaFoldDB" id="A0A545UFQ0"/>
<dbReference type="FunFam" id="1.10.10.10:FF:000001">
    <property type="entry name" value="LysR family transcriptional regulator"/>
    <property type="match status" value="1"/>
</dbReference>
<dbReference type="EMBL" id="VIKS01000004">
    <property type="protein sequence ID" value="TQV88301.1"/>
    <property type="molecule type" value="Genomic_DNA"/>
</dbReference>
<dbReference type="GO" id="GO:0003700">
    <property type="term" value="F:DNA-binding transcription factor activity"/>
    <property type="evidence" value="ECO:0007669"/>
    <property type="project" value="InterPro"/>
</dbReference>
<dbReference type="SUPFAM" id="SSF46785">
    <property type="entry name" value="Winged helix' DNA-binding domain"/>
    <property type="match status" value="1"/>
</dbReference>
<dbReference type="GO" id="GO:0006351">
    <property type="term" value="P:DNA-templated transcription"/>
    <property type="evidence" value="ECO:0007669"/>
    <property type="project" value="TreeGrafter"/>
</dbReference>
<dbReference type="OrthoDB" id="9815676at2"/>
<evidence type="ECO:0000313" key="8">
    <source>
        <dbReference type="Proteomes" id="UP000315439"/>
    </source>
</evidence>
<keyword evidence="2" id="KW-0805">Transcription regulation</keyword>
<dbReference type="Proteomes" id="UP000315439">
    <property type="component" value="Unassembled WGS sequence"/>
</dbReference>
<evidence type="ECO:0000256" key="5">
    <source>
        <dbReference type="SAM" id="Coils"/>
    </source>
</evidence>
<evidence type="ECO:0000256" key="4">
    <source>
        <dbReference type="ARBA" id="ARBA00023163"/>
    </source>
</evidence>
<dbReference type="GO" id="GO:0043565">
    <property type="term" value="F:sequence-specific DNA binding"/>
    <property type="evidence" value="ECO:0007669"/>
    <property type="project" value="TreeGrafter"/>
</dbReference>
<dbReference type="PROSITE" id="PS50931">
    <property type="entry name" value="HTH_LYSR"/>
    <property type="match status" value="1"/>
</dbReference>
<feature type="coiled-coil region" evidence="5">
    <location>
        <begin position="70"/>
        <end position="97"/>
    </location>
</feature>
<dbReference type="InterPro" id="IPR036390">
    <property type="entry name" value="WH_DNA-bd_sf"/>
</dbReference>
<comment type="similarity">
    <text evidence="1">Belongs to the LysR transcriptional regulatory family.</text>
</comment>
<reference evidence="7 8" key="1">
    <citation type="submission" date="2019-07" db="EMBL/GenBank/DDBJ databases">
        <title>Draft genome for Aliikangiella sp. M105.</title>
        <authorList>
            <person name="Wang G."/>
        </authorList>
    </citation>
    <scope>NUCLEOTIDE SEQUENCE [LARGE SCALE GENOMIC DNA]</scope>
    <source>
        <strain evidence="7 8">M105</strain>
    </source>
</reference>
<dbReference type="InterPro" id="IPR058163">
    <property type="entry name" value="LysR-type_TF_proteobact-type"/>
</dbReference>
<organism evidence="7 8">
    <name type="scientific">Aliikangiella coralliicola</name>
    <dbReference type="NCBI Taxonomy" id="2592383"/>
    <lineage>
        <taxon>Bacteria</taxon>
        <taxon>Pseudomonadati</taxon>
        <taxon>Pseudomonadota</taxon>
        <taxon>Gammaproteobacteria</taxon>
        <taxon>Oceanospirillales</taxon>
        <taxon>Pleioneaceae</taxon>
        <taxon>Aliikangiella</taxon>
    </lineage>
</organism>
<sequence length="306" mass="35016">MISRWQGIEEFVQVVKCGSFSAAARTLGISKSHVSQQISKLEDRLASRLLHRTTRKLTLTETGEYYYHRCQQILEDLENTEHSVNQLQEEVQGLLRISSPHLLGESHLVPAIAEFLSEHPKLDIELDFSSKKIDLIAEYYDLALQVGKRKDVNVVNLPLATTRFFIVASPGYLANTNELIEPANIQNHNCLLFMDRGVSKPWLLKKQEDDTPLPIKVMSHWRSNSGPALRAAAKKGLGLAYLPDYYLKQDIEEGSLKILLPEWSFNQREIVAIYPHKNHLSAKTRLFSQFLKAFFERKEQQFSLSV</sequence>
<accession>A0A545UFQ0</accession>
<protein>
    <submittedName>
        <fullName evidence="7">LysR family transcriptional regulator</fullName>
    </submittedName>
</protein>
<gene>
    <name evidence="7" type="ORF">FLL46_07175</name>
</gene>
<dbReference type="PANTHER" id="PTHR30537">
    <property type="entry name" value="HTH-TYPE TRANSCRIPTIONAL REGULATOR"/>
    <property type="match status" value="1"/>
</dbReference>
<dbReference type="InterPro" id="IPR036388">
    <property type="entry name" value="WH-like_DNA-bd_sf"/>
</dbReference>
<proteinExistence type="inferred from homology"/>
<keyword evidence="4" id="KW-0804">Transcription</keyword>
<keyword evidence="3" id="KW-0238">DNA-binding</keyword>
<keyword evidence="8" id="KW-1185">Reference proteome</keyword>
<dbReference type="RefSeq" id="WP_142892809.1">
    <property type="nucleotide sequence ID" value="NZ_ML660162.1"/>
</dbReference>